<protein>
    <submittedName>
        <fullName evidence="1">Uncharacterized protein</fullName>
    </submittedName>
</protein>
<feature type="non-terminal residue" evidence="1">
    <location>
        <position position="25"/>
    </location>
</feature>
<gene>
    <name evidence="1" type="ORF">XD93_0851</name>
</gene>
<dbReference type="Proteomes" id="UP000053904">
    <property type="component" value="Unassembled WGS sequence"/>
</dbReference>
<proteinExistence type="predicted"/>
<evidence type="ECO:0000313" key="1">
    <source>
        <dbReference type="EMBL" id="KUK76551.1"/>
    </source>
</evidence>
<evidence type="ECO:0000313" key="2">
    <source>
        <dbReference type="Proteomes" id="UP000053904"/>
    </source>
</evidence>
<dbReference type="EMBL" id="LGGO01000135">
    <property type="protein sequence ID" value="KUK76551.1"/>
    <property type="molecule type" value="Genomic_DNA"/>
</dbReference>
<accession>A0A101HGQ2</accession>
<comment type="caution">
    <text evidence="1">The sequence shown here is derived from an EMBL/GenBank/DDBJ whole genome shotgun (WGS) entry which is preliminary data.</text>
</comment>
<reference evidence="2" key="1">
    <citation type="journal article" date="2015" name="MBio">
        <title>Genome-Resolved Metagenomic Analysis Reveals Roles for Candidate Phyla and Other Microbial Community Members in Biogeochemical Transformations in Oil Reservoirs.</title>
        <authorList>
            <person name="Hu P."/>
            <person name="Tom L."/>
            <person name="Singh A."/>
            <person name="Thomas B.C."/>
            <person name="Baker B.J."/>
            <person name="Piceno Y.M."/>
            <person name="Andersen G.L."/>
            <person name="Banfield J.F."/>
        </authorList>
    </citation>
    <scope>NUCLEOTIDE SEQUENCE [LARGE SCALE GENOMIC DNA]</scope>
</reference>
<dbReference type="AlphaFoldDB" id="A0A101HGQ2"/>
<name>A0A101HGQ2_9BACT</name>
<organism evidence="1 2">
    <name type="scientific">candidate division WS6 bacterium 34_10</name>
    <dbReference type="NCBI Taxonomy" id="1641389"/>
    <lineage>
        <taxon>Bacteria</taxon>
        <taxon>Candidatus Dojkabacteria</taxon>
    </lineage>
</organism>
<sequence>MDDNRIQIEEIKNRLDIVDQISKYV</sequence>